<dbReference type="EMBL" id="CP091507">
    <property type="protein sequence ID" value="UOO79992.1"/>
    <property type="molecule type" value="Genomic_DNA"/>
</dbReference>
<dbReference type="Proteomes" id="UP000829756">
    <property type="component" value="Chromosome"/>
</dbReference>
<accession>A0AAE9GXH8</accession>
<protein>
    <submittedName>
        <fullName evidence="2">DUF721 domain-containing protein</fullName>
    </submittedName>
    <submittedName>
        <fullName evidence="1">Uncharacterized protein DUF721</fullName>
    </submittedName>
</protein>
<dbReference type="KEGG" id="usu:LVJ78_02950"/>
<keyword evidence="3" id="KW-1185">Reference proteome</keyword>
<name>A0AAE9GXH8_9NEIS</name>
<evidence type="ECO:0000313" key="2">
    <source>
        <dbReference type="EMBL" id="UOO79992.1"/>
    </source>
</evidence>
<dbReference type="AlphaFoldDB" id="A0AAE9GXH8"/>
<evidence type="ECO:0000313" key="1">
    <source>
        <dbReference type="EMBL" id="TCP01347.1"/>
    </source>
</evidence>
<reference evidence="2" key="2">
    <citation type="submission" date="2021-12" db="EMBL/GenBank/DDBJ databases">
        <authorList>
            <person name="Veyrier F.J."/>
        </authorList>
    </citation>
    <scope>NUCLEOTIDE SEQUENCE</scope>
    <source>
        <strain evidence="2">1258/02</strain>
    </source>
</reference>
<evidence type="ECO:0000313" key="3">
    <source>
        <dbReference type="Proteomes" id="UP000294721"/>
    </source>
</evidence>
<evidence type="ECO:0000313" key="4">
    <source>
        <dbReference type="Proteomes" id="UP000829756"/>
    </source>
</evidence>
<dbReference type="EMBL" id="SLXE01000030">
    <property type="protein sequence ID" value="TCP01347.1"/>
    <property type="molecule type" value="Genomic_DNA"/>
</dbReference>
<reference evidence="2" key="3">
    <citation type="journal article" date="2022" name="Res Sq">
        <title>Evolution of multicellular longitudinally dividing oral cavity symbionts (Neisseriaceae).</title>
        <authorList>
            <person name="Nyongesa S."/>
            <person name="Weber P."/>
            <person name="Bernet E."/>
            <person name="Pullido F."/>
            <person name="Nieckarz M."/>
            <person name="Delaby M."/>
            <person name="Nieves C."/>
            <person name="Viehboeck T."/>
            <person name="Krause N."/>
            <person name="Rivera-Millot A."/>
            <person name="Nakamura A."/>
            <person name="Vischer N."/>
            <person name="VanNieuwenhze M."/>
            <person name="Brun Y."/>
            <person name="Cava F."/>
            <person name="Bulgheresi S."/>
            <person name="Veyrier F."/>
        </authorList>
    </citation>
    <scope>NUCLEOTIDE SEQUENCE</scope>
    <source>
        <strain evidence="2">1258/02</strain>
    </source>
</reference>
<sequence length="139" mass="15741">MNLDHLGKQDPHLANLLRSAHYWQRLDAQVKQILPANLRPHFQTACIDNGCLILLAANNMAASRLRMILPGLLAQVQQLDHSIIEVRTKIVPKPPAAPRENRLRLSKTALDTLDDSAQQLQHHPELAEALQRLVSRHRK</sequence>
<gene>
    <name evidence="1" type="ORF">EV680_13013</name>
    <name evidence="2" type="ORF">LVJ78_02950</name>
</gene>
<dbReference type="InterPro" id="IPR007922">
    <property type="entry name" value="DciA-like"/>
</dbReference>
<proteinExistence type="predicted"/>
<reference evidence="1 3" key="1">
    <citation type="submission" date="2019-03" db="EMBL/GenBank/DDBJ databases">
        <title>Genomic Encyclopedia of Type Strains, Phase IV (KMG-IV): sequencing the most valuable type-strain genomes for metagenomic binning, comparative biology and taxonomic classification.</title>
        <authorList>
            <person name="Goeker M."/>
        </authorList>
    </citation>
    <scope>NUCLEOTIDE SEQUENCE [LARGE SCALE GENOMIC DNA]</scope>
    <source>
        <strain evidence="1 3">DSM 17474</strain>
    </source>
</reference>
<organism evidence="2 4">
    <name type="scientific">Uruburuella suis</name>
    <dbReference type="NCBI Taxonomy" id="252130"/>
    <lineage>
        <taxon>Bacteria</taxon>
        <taxon>Pseudomonadati</taxon>
        <taxon>Pseudomonadota</taxon>
        <taxon>Betaproteobacteria</taxon>
        <taxon>Neisseriales</taxon>
        <taxon>Neisseriaceae</taxon>
        <taxon>Uruburuella</taxon>
    </lineage>
</organism>
<dbReference type="RefSeq" id="WP_132954578.1">
    <property type="nucleotide sequence ID" value="NZ_CALJUB010000031.1"/>
</dbReference>
<dbReference type="Proteomes" id="UP000294721">
    <property type="component" value="Unassembled WGS sequence"/>
</dbReference>
<dbReference type="Pfam" id="PF05258">
    <property type="entry name" value="DciA"/>
    <property type="match status" value="1"/>
</dbReference>